<gene>
    <name evidence="2" type="ORF">SAMN05192580_2518</name>
</gene>
<accession>A0A1I6LAR3</accession>
<protein>
    <submittedName>
        <fullName evidence="2">Uncharacterized protein</fullName>
    </submittedName>
</protein>
<evidence type="ECO:0000313" key="3">
    <source>
        <dbReference type="Proteomes" id="UP000198824"/>
    </source>
</evidence>
<organism evidence="2 3">
    <name type="scientific">Sphingomonas jatrophae</name>
    <dbReference type="NCBI Taxonomy" id="1166337"/>
    <lineage>
        <taxon>Bacteria</taxon>
        <taxon>Pseudomonadati</taxon>
        <taxon>Pseudomonadota</taxon>
        <taxon>Alphaproteobacteria</taxon>
        <taxon>Sphingomonadales</taxon>
        <taxon>Sphingomonadaceae</taxon>
        <taxon>Sphingomonas</taxon>
    </lineage>
</organism>
<dbReference type="AlphaFoldDB" id="A0A1I6LAR3"/>
<dbReference type="STRING" id="1166337.SAMN05192580_2518"/>
<dbReference type="OrthoDB" id="7282816at2"/>
<evidence type="ECO:0000313" key="2">
    <source>
        <dbReference type="EMBL" id="SFS00547.1"/>
    </source>
</evidence>
<dbReference type="Proteomes" id="UP000198824">
    <property type="component" value="Unassembled WGS sequence"/>
</dbReference>
<name>A0A1I6LAR3_9SPHN</name>
<dbReference type="EMBL" id="FOZG01000002">
    <property type="protein sequence ID" value="SFS00547.1"/>
    <property type="molecule type" value="Genomic_DNA"/>
</dbReference>
<evidence type="ECO:0000256" key="1">
    <source>
        <dbReference type="SAM" id="MobiDB-lite"/>
    </source>
</evidence>
<reference evidence="2 3" key="1">
    <citation type="submission" date="2016-10" db="EMBL/GenBank/DDBJ databases">
        <authorList>
            <person name="de Groot N.N."/>
        </authorList>
    </citation>
    <scope>NUCLEOTIDE SEQUENCE [LARGE SCALE GENOMIC DNA]</scope>
    <source>
        <strain evidence="2 3">S5-249</strain>
    </source>
</reference>
<feature type="compositionally biased region" description="Basic and acidic residues" evidence="1">
    <location>
        <begin position="15"/>
        <end position="24"/>
    </location>
</feature>
<sequence length="270" mass="29993">MSRREDLPEYDEADELRAHEHALDPAHPGVLDPDPPGWRQGEPHPAHGPAHLLPRDADGRIPIYYYCSPEEIVRGQFTPPNLKKERRTRQDGFSPERQRYFIEMLAATASVGAAAAVTGISRNCAYRLRNAPHAHAFRAAWDAALRVSVGVLADTAFERAVEGVEEPIVWRGETMGYRRRYDNRLIMFLLRVRDPAAYAPLAELGQWQQVRPVENASETLDAALARLDGAEPDPVAPEMDLLRSSYRPAEAPALAAAPDRPALPVSEKGV</sequence>
<proteinExistence type="predicted"/>
<keyword evidence="3" id="KW-1185">Reference proteome</keyword>
<dbReference type="RefSeq" id="WP_093315021.1">
    <property type="nucleotide sequence ID" value="NZ_FOZG01000002.1"/>
</dbReference>
<feature type="region of interest" description="Disordered" evidence="1">
    <location>
        <begin position="1"/>
        <end position="53"/>
    </location>
</feature>